<comment type="caution">
    <text evidence="2">The sequence shown here is derived from an EMBL/GenBank/DDBJ whole genome shotgun (WGS) entry which is preliminary data.</text>
</comment>
<name>A0A7Y0USK5_9ACTO</name>
<feature type="region of interest" description="Disordered" evidence="1">
    <location>
        <begin position="1"/>
        <end position="20"/>
    </location>
</feature>
<feature type="compositionally biased region" description="Basic residues" evidence="1">
    <location>
        <begin position="1"/>
        <end position="12"/>
    </location>
</feature>
<dbReference type="AlphaFoldDB" id="A0A7Y0USK5"/>
<organism evidence="2 3">
    <name type="scientific">Mobiluncus mulieris</name>
    <dbReference type="NCBI Taxonomy" id="2052"/>
    <lineage>
        <taxon>Bacteria</taxon>
        <taxon>Bacillati</taxon>
        <taxon>Actinomycetota</taxon>
        <taxon>Actinomycetes</taxon>
        <taxon>Actinomycetales</taxon>
        <taxon>Actinomycetaceae</taxon>
        <taxon>Mobiluncus</taxon>
    </lineage>
</organism>
<evidence type="ECO:0000313" key="2">
    <source>
        <dbReference type="EMBL" id="NMX02633.1"/>
    </source>
</evidence>
<accession>A0A7Y0USK5</accession>
<dbReference type="RefSeq" id="WP_169762147.1">
    <property type="nucleotide sequence ID" value="NZ_JABCUQ010000028.1"/>
</dbReference>
<evidence type="ECO:0000313" key="3">
    <source>
        <dbReference type="Proteomes" id="UP000575397"/>
    </source>
</evidence>
<proteinExistence type="predicted"/>
<protein>
    <submittedName>
        <fullName evidence="2">Uncharacterized protein</fullName>
    </submittedName>
</protein>
<dbReference type="Proteomes" id="UP000575397">
    <property type="component" value="Unassembled WGS sequence"/>
</dbReference>
<dbReference type="EMBL" id="JABCUS010000002">
    <property type="protein sequence ID" value="NMX02633.1"/>
    <property type="molecule type" value="Genomic_DNA"/>
</dbReference>
<sequence length="117" mass="12810">MPTQHRHRHGHDSRRAAGRSQVIDIDSSAMAETLLSGVSADSILDLMTEEIAPPYLLDTEILSVLRGLLLGHRIDEEQAEEDISNFYGFVNDSVHLGGRNSEITAPKLLGITSYGVL</sequence>
<gene>
    <name evidence="2" type="ORF">HHJ77_01450</name>
</gene>
<evidence type="ECO:0000256" key="1">
    <source>
        <dbReference type="SAM" id="MobiDB-lite"/>
    </source>
</evidence>
<reference evidence="2 3" key="1">
    <citation type="submission" date="2020-04" db="EMBL/GenBank/DDBJ databases">
        <title>Antimicrobial susceptibility and clonality of vaginal-derived multi-drug resistant Mobiluncus isolates in China.</title>
        <authorList>
            <person name="Zhang X."/>
        </authorList>
    </citation>
    <scope>NUCLEOTIDE SEQUENCE [LARGE SCALE GENOMIC DNA]</scope>
    <source>
        <strain evidence="2 3">12</strain>
    </source>
</reference>